<proteinExistence type="predicted"/>
<dbReference type="RefSeq" id="WP_343763745.1">
    <property type="nucleotide sequence ID" value="NZ_BAAACG010000019.1"/>
</dbReference>
<evidence type="ECO:0000313" key="3">
    <source>
        <dbReference type="Proteomes" id="UP001501510"/>
    </source>
</evidence>
<comment type="caution">
    <text evidence="2">The sequence shown here is derived from an EMBL/GenBank/DDBJ whole genome shotgun (WGS) entry which is preliminary data.</text>
</comment>
<keyword evidence="3" id="KW-1185">Reference proteome</keyword>
<evidence type="ECO:0000313" key="2">
    <source>
        <dbReference type="EMBL" id="GAA0746742.1"/>
    </source>
</evidence>
<dbReference type="PANTHER" id="PTHR32256">
    <property type="match status" value="1"/>
</dbReference>
<dbReference type="InterPro" id="IPR053369">
    <property type="entry name" value="SrfA-induced_signal"/>
</dbReference>
<dbReference type="Pfam" id="PF16472">
    <property type="entry name" value="DUF5050"/>
    <property type="match status" value="1"/>
</dbReference>
<dbReference type="Gene3D" id="2.120.10.30">
    <property type="entry name" value="TolB, C-terminal domain"/>
    <property type="match status" value="1"/>
</dbReference>
<gene>
    <name evidence="2" type="ORF">GCM10008906_34730</name>
</gene>
<protein>
    <submittedName>
        <fullName evidence="2">DUF5050 domain-containing protein</fullName>
    </submittedName>
</protein>
<dbReference type="InterPro" id="IPR032485">
    <property type="entry name" value="LRP1-like_beta_prop"/>
</dbReference>
<dbReference type="InterPro" id="IPR011042">
    <property type="entry name" value="6-blade_b-propeller_TolB-like"/>
</dbReference>
<name>A0ABP3V5E7_9CLOT</name>
<feature type="domain" description="Prolow-density lipoprotein receptor-related protein 1-like beta-propeller" evidence="1">
    <location>
        <begin position="102"/>
        <end position="376"/>
    </location>
</feature>
<reference evidence="3" key="1">
    <citation type="journal article" date="2019" name="Int. J. Syst. Evol. Microbiol.">
        <title>The Global Catalogue of Microorganisms (GCM) 10K type strain sequencing project: providing services to taxonomists for standard genome sequencing and annotation.</title>
        <authorList>
            <consortium name="The Broad Institute Genomics Platform"/>
            <consortium name="The Broad Institute Genome Sequencing Center for Infectious Disease"/>
            <person name="Wu L."/>
            <person name="Ma J."/>
        </authorList>
    </citation>
    <scope>NUCLEOTIDE SEQUENCE [LARGE SCALE GENOMIC DNA]</scope>
    <source>
        <strain evidence="3">JCM 1407</strain>
    </source>
</reference>
<dbReference type="EMBL" id="BAAACG010000019">
    <property type="protein sequence ID" value="GAA0746742.1"/>
    <property type="molecule type" value="Genomic_DNA"/>
</dbReference>
<organism evidence="2 3">
    <name type="scientific">Clostridium oceanicum</name>
    <dbReference type="NCBI Taxonomy" id="1543"/>
    <lineage>
        <taxon>Bacteria</taxon>
        <taxon>Bacillati</taxon>
        <taxon>Bacillota</taxon>
        <taxon>Clostridia</taxon>
        <taxon>Eubacteriales</taxon>
        <taxon>Clostridiaceae</taxon>
        <taxon>Clostridium</taxon>
    </lineage>
</organism>
<dbReference type="PANTHER" id="PTHR32256:SF17">
    <property type="entry name" value="EGF-LIKE DOMAIN-CONTAINING PROTEIN"/>
    <property type="match status" value="1"/>
</dbReference>
<sequence>MIEKDKKIKPIELNLRFNEEIEENLIEQDVIKITDIEGKPISYNLRLGEDKSTLVIKLYVEEICLKGYLLEFKKEIYSVNKKKLDTLGKMKFFLEDNDTIENNGNRIVKEGNFIYYSGNKKIYTYLQSNSYSEIWKTNVDGSINIKLSDDFAKGMWIDKEWIYYINYRGEDEDNYLYRIKKDGSLREKITDVGVKDFYVTDKYIFCCKYDYIDIDNNYKIFRIDKNGKNKLDFHNVKGNNIKVSGPFLYYVNIEDGYSIYRVRLDGVENTKLNNISSKMYMELYKEWIYFINEEYDYNLYRMLKDGSYIEQLNNQVCRQVIIHKDKLYYYSLEKEEKAAIYKMNLDGEKIERILETDGLTQIYIKGKNIYYIKDQQKGIYSINLDSLDNKLLKKVNAVSIDVVGEYIYYYNLNTKDLSMNLFRMKTDGSNNEIIE</sequence>
<dbReference type="SUPFAM" id="SSF69304">
    <property type="entry name" value="Tricorn protease N-terminal domain"/>
    <property type="match status" value="2"/>
</dbReference>
<dbReference type="Proteomes" id="UP001501510">
    <property type="component" value="Unassembled WGS sequence"/>
</dbReference>
<accession>A0ABP3V5E7</accession>
<evidence type="ECO:0000259" key="1">
    <source>
        <dbReference type="Pfam" id="PF16472"/>
    </source>
</evidence>